<evidence type="ECO:0000256" key="7">
    <source>
        <dbReference type="SAM" id="Phobius"/>
    </source>
</evidence>
<evidence type="ECO:0000256" key="1">
    <source>
        <dbReference type="ARBA" id="ARBA00004651"/>
    </source>
</evidence>
<dbReference type="InterPro" id="IPR003856">
    <property type="entry name" value="LPS_length_determ_N"/>
</dbReference>
<dbReference type="PANTHER" id="PTHR32309:SF13">
    <property type="entry name" value="FERRIC ENTEROBACTIN TRANSPORT PROTEIN FEPE"/>
    <property type="match status" value="1"/>
</dbReference>
<dbReference type="RefSeq" id="WP_064466834.1">
    <property type="nucleotide sequence ID" value="NZ_CP017080.1"/>
</dbReference>
<dbReference type="Proteomes" id="UP000077926">
    <property type="component" value="Chromosome"/>
</dbReference>
<keyword evidence="5 7" id="KW-1133">Transmembrane helix</keyword>
<comment type="similarity">
    <text evidence="2">Belongs to the CpsC/CapA family.</text>
</comment>
<dbReference type="PANTHER" id="PTHR32309">
    <property type="entry name" value="TYROSINE-PROTEIN KINASE"/>
    <property type="match status" value="1"/>
</dbReference>
<organism evidence="9 10">
    <name type="scientific">Peribacillus muralis</name>
    <dbReference type="NCBI Taxonomy" id="264697"/>
    <lineage>
        <taxon>Bacteria</taxon>
        <taxon>Bacillati</taxon>
        <taxon>Bacillota</taxon>
        <taxon>Bacilli</taxon>
        <taxon>Bacillales</taxon>
        <taxon>Bacillaceae</taxon>
        <taxon>Peribacillus</taxon>
    </lineage>
</organism>
<comment type="subcellular location">
    <subcellularLocation>
        <location evidence="1">Cell membrane</location>
        <topology evidence="1">Multi-pass membrane protein</topology>
    </subcellularLocation>
</comment>
<evidence type="ECO:0000313" key="9">
    <source>
        <dbReference type="EMBL" id="AOH53628.1"/>
    </source>
</evidence>
<evidence type="ECO:0000256" key="6">
    <source>
        <dbReference type="ARBA" id="ARBA00023136"/>
    </source>
</evidence>
<evidence type="ECO:0000256" key="4">
    <source>
        <dbReference type="ARBA" id="ARBA00022692"/>
    </source>
</evidence>
<feature type="transmembrane region" description="Helical" evidence="7">
    <location>
        <begin position="175"/>
        <end position="198"/>
    </location>
</feature>
<sequence length="228" mass="25287">MSNEISVRDILQIWRKHKFFLIVFCIAGISIASFWVYVVTTPKYEMSNQILVTQSESVDKGLQTPEIDAAIRLVNTYSVLIKSQRVLNDVNEALDNDYSYNELANKISVDNVANSQIINIRVVDDDPQKAALIVNEVAKSFKEITSKVMKVDNVNILSKAEVPKNPIPVTPNKSLAIFIGGITALVVGLISTCAYELLNNKIKDEEDIHNLIDIPVFGVVGKINNPDG</sequence>
<reference evidence="9 10" key="1">
    <citation type="submission" date="2016-08" db="EMBL/GenBank/DDBJ databases">
        <title>Complete genome sequence of Bacillus muralis G25-68, a strain with toxicity to nematodes.</title>
        <authorList>
            <person name="Zheng Z."/>
        </authorList>
    </citation>
    <scope>NUCLEOTIDE SEQUENCE [LARGE SCALE GENOMIC DNA]</scope>
    <source>
        <strain evidence="9 10">G25-68</strain>
    </source>
</reference>
<dbReference type="Pfam" id="PF02706">
    <property type="entry name" value="Wzz"/>
    <property type="match status" value="1"/>
</dbReference>
<protein>
    <recommendedName>
        <fullName evidence="8">Polysaccharide chain length determinant N-terminal domain-containing protein</fullName>
    </recommendedName>
</protein>
<evidence type="ECO:0000256" key="2">
    <source>
        <dbReference type="ARBA" id="ARBA00006683"/>
    </source>
</evidence>
<keyword evidence="3" id="KW-1003">Cell membrane</keyword>
<dbReference type="GO" id="GO:0004713">
    <property type="term" value="F:protein tyrosine kinase activity"/>
    <property type="evidence" value="ECO:0007669"/>
    <property type="project" value="TreeGrafter"/>
</dbReference>
<keyword evidence="4 7" id="KW-0812">Transmembrane</keyword>
<feature type="domain" description="Polysaccharide chain length determinant N-terminal" evidence="8">
    <location>
        <begin position="3"/>
        <end position="90"/>
    </location>
</feature>
<dbReference type="AlphaFoldDB" id="A0A1B3XK82"/>
<dbReference type="STRING" id="264697.ABE28_004640"/>
<dbReference type="EMBL" id="CP017080">
    <property type="protein sequence ID" value="AOH53628.1"/>
    <property type="molecule type" value="Genomic_DNA"/>
</dbReference>
<name>A0A1B3XK82_9BACI</name>
<dbReference type="InterPro" id="IPR050445">
    <property type="entry name" value="Bact_polysacc_biosynth/exp"/>
</dbReference>
<gene>
    <name evidence="9" type="ORF">ABE28_004640</name>
</gene>
<proteinExistence type="inferred from homology"/>
<keyword evidence="10" id="KW-1185">Reference proteome</keyword>
<evidence type="ECO:0000313" key="10">
    <source>
        <dbReference type="Proteomes" id="UP000077926"/>
    </source>
</evidence>
<dbReference type="GO" id="GO:0005886">
    <property type="term" value="C:plasma membrane"/>
    <property type="evidence" value="ECO:0007669"/>
    <property type="project" value="UniProtKB-SubCell"/>
</dbReference>
<dbReference type="OrthoDB" id="2360475at2"/>
<evidence type="ECO:0000256" key="5">
    <source>
        <dbReference type="ARBA" id="ARBA00022989"/>
    </source>
</evidence>
<accession>A0A1B3XK82</accession>
<keyword evidence="6 7" id="KW-0472">Membrane</keyword>
<evidence type="ECO:0000259" key="8">
    <source>
        <dbReference type="Pfam" id="PF02706"/>
    </source>
</evidence>
<evidence type="ECO:0000256" key="3">
    <source>
        <dbReference type="ARBA" id="ARBA00022475"/>
    </source>
</evidence>
<feature type="transmembrane region" description="Helical" evidence="7">
    <location>
        <begin position="20"/>
        <end position="38"/>
    </location>
</feature>
<dbReference type="KEGG" id="bmur:ABE28_004640"/>